<name>A0A9X9T6Z2_METOG</name>
<feature type="transmembrane region" description="Helical" evidence="1">
    <location>
        <begin position="162"/>
        <end position="183"/>
    </location>
</feature>
<dbReference type="PANTHER" id="PTHR35797">
    <property type="entry name" value="PROTEASE-RELATED"/>
    <property type="match status" value="1"/>
</dbReference>
<keyword evidence="1" id="KW-0472">Membrane</keyword>
<feature type="transmembrane region" description="Helical" evidence="1">
    <location>
        <begin position="76"/>
        <end position="100"/>
    </location>
</feature>
<dbReference type="GO" id="GO:0004175">
    <property type="term" value="F:endopeptidase activity"/>
    <property type="evidence" value="ECO:0007669"/>
    <property type="project" value="UniProtKB-ARBA"/>
</dbReference>
<feature type="domain" description="CAAX prenyl protease 2/Lysostaphin resistance protein A-like" evidence="2">
    <location>
        <begin position="137"/>
        <end position="237"/>
    </location>
</feature>
<reference evidence="3" key="1">
    <citation type="submission" date="2022-11" db="EMBL/GenBank/DDBJ databases">
        <title>Complete genome sequence of Methanogenium organophilum DSM 3596.</title>
        <authorList>
            <person name="Chen S.-C."/>
            <person name="Lai S.-J."/>
            <person name="You Y.-T."/>
        </authorList>
    </citation>
    <scope>NUCLEOTIDE SEQUENCE</scope>
    <source>
        <strain evidence="3">DSM 3596</strain>
    </source>
</reference>
<dbReference type="KEGG" id="mou:OU421_07110"/>
<dbReference type="GeneID" id="76834858"/>
<dbReference type="AlphaFoldDB" id="A0A9X9T6Z2"/>
<proteinExistence type="predicted"/>
<keyword evidence="1" id="KW-1133">Transmembrane helix</keyword>
<dbReference type="RefSeq" id="WP_268185378.1">
    <property type="nucleotide sequence ID" value="NZ_CP113361.1"/>
</dbReference>
<feature type="transmembrane region" description="Helical" evidence="1">
    <location>
        <begin position="256"/>
        <end position="274"/>
    </location>
</feature>
<dbReference type="Proteomes" id="UP001163096">
    <property type="component" value="Chromosome"/>
</dbReference>
<dbReference type="PANTHER" id="PTHR35797:SF1">
    <property type="entry name" value="PROTEASE"/>
    <property type="match status" value="1"/>
</dbReference>
<feature type="transmembrane region" description="Helical" evidence="1">
    <location>
        <begin position="36"/>
        <end position="56"/>
    </location>
</feature>
<keyword evidence="1" id="KW-0812">Transmembrane</keyword>
<dbReference type="EMBL" id="CP113361">
    <property type="protein sequence ID" value="WAI00205.1"/>
    <property type="molecule type" value="Genomic_DNA"/>
</dbReference>
<dbReference type="InterPro" id="IPR042150">
    <property type="entry name" value="MmRce1-like"/>
</dbReference>
<evidence type="ECO:0000256" key="1">
    <source>
        <dbReference type="SAM" id="Phobius"/>
    </source>
</evidence>
<keyword evidence="4" id="KW-1185">Reference proteome</keyword>
<feature type="transmembrane region" description="Helical" evidence="1">
    <location>
        <begin position="225"/>
        <end position="244"/>
    </location>
</feature>
<feature type="transmembrane region" description="Helical" evidence="1">
    <location>
        <begin position="7"/>
        <end position="30"/>
    </location>
</feature>
<protein>
    <submittedName>
        <fullName evidence="3">Type II CAAX endopeptidase family protein</fullName>
    </submittedName>
</protein>
<dbReference type="GO" id="GO:0080120">
    <property type="term" value="P:CAAX-box protein maturation"/>
    <property type="evidence" value="ECO:0007669"/>
    <property type="project" value="UniProtKB-ARBA"/>
</dbReference>
<evidence type="ECO:0000313" key="3">
    <source>
        <dbReference type="EMBL" id="WAI00205.1"/>
    </source>
</evidence>
<gene>
    <name evidence="3" type="ORF">OU421_07110</name>
</gene>
<dbReference type="InterPro" id="IPR003675">
    <property type="entry name" value="Rce1/LyrA-like_dom"/>
</dbReference>
<feature type="transmembrane region" description="Helical" evidence="1">
    <location>
        <begin position="195"/>
        <end position="218"/>
    </location>
</feature>
<dbReference type="Pfam" id="PF02517">
    <property type="entry name" value="Rce1-like"/>
    <property type="match status" value="1"/>
</dbReference>
<evidence type="ECO:0000313" key="4">
    <source>
        <dbReference type="Proteomes" id="UP001163096"/>
    </source>
</evidence>
<sequence length="291" mass="31312">MDDKLRNLLILMGGLLLISFVWEGIIILMGGITGPYFTLMAAFLMFFPAIAGFVYLRRTGQSARPILTAVGKKRYLLAAVLVPIMITILVIGSAVATGVMTQTLYDSATGLVTLPNGDGQQISVTAFLAQIIITSVVGIAITSIATFGEELGWRGVIQNRLIAHYGVVAGLVILGLFWGIWHAPIIYGGYNFPGYPLIGSLVFMPLFTLGTSGVFAWLTLRAGSFWPAVLAHASINSIAGPLIYLPVFEAAPLTRYTLFVVPWLVAGIAAIVHLKLTEGRGVWVLYPDNDL</sequence>
<feature type="transmembrane region" description="Helical" evidence="1">
    <location>
        <begin position="120"/>
        <end position="141"/>
    </location>
</feature>
<evidence type="ECO:0000259" key="2">
    <source>
        <dbReference type="Pfam" id="PF02517"/>
    </source>
</evidence>
<accession>A0A9X9T6Z2</accession>
<organism evidence="3 4">
    <name type="scientific">Methanogenium organophilum</name>
    <dbReference type="NCBI Taxonomy" id="2199"/>
    <lineage>
        <taxon>Archaea</taxon>
        <taxon>Methanobacteriati</taxon>
        <taxon>Methanobacteriota</taxon>
        <taxon>Stenosarchaea group</taxon>
        <taxon>Methanomicrobia</taxon>
        <taxon>Methanomicrobiales</taxon>
        <taxon>Methanomicrobiaceae</taxon>
        <taxon>Methanogenium</taxon>
    </lineage>
</organism>